<dbReference type="InterPro" id="IPR032820">
    <property type="entry name" value="ATPase_put"/>
</dbReference>
<reference evidence="2 3" key="1">
    <citation type="submission" date="2019-07" db="EMBL/GenBank/DDBJ databases">
        <title>Complete genome of Crassaminicella thermophila SY095.</title>
        <authorList>
            <person name="Li X."/>
        </authorList>
    </citation>
    <scope>NUCLEOTIDE SEQUENCE [LARGE SCALE GENOMIC DNA]</scope>
    <source>
        <strain evidence="2 3">SY095</strain>
    </source>
</reference>
<feature type="transmembrane region" description="Helical" evidence="1">
    <location>
        <begin position="44"/>
        <end position="63"/>
    </location>
</feature>
<keyword evidence="1" id="KW-0472">Membrane</keyword>
<accession>A0A5C0SF11</accession>
<dbReference type="Pfam" id="PF09527">
    <property type="entry name" value="ATPase_gene1"/>
    <property type="match status" value="1"/>
</dbReference>
<keyword evidence="1" id="KW-0812">Transmembrane</keyword>
<dbReference type="EMBL" id="CP042243">
    <property type="protein sequence ID" value="QEK13225.1"/>
    <property type="molecule type" value="Genomic_DNA"/>
</dbReference>
<organism evidence="2 3">
    <name type="scientific">Crassaminicella thermophila</name>
    <dbReference type="NCBI Taxonomy" id="2599308"/>
    <lineage>
        <taxon>Bacteria</taxon>
        <taxon>Bacillati</taxon>
        <taxon>Bacillota</taxon>
        <taxon>Clostridia</taxon>
        <taxon>Eubacteriales</taxon>
        <taxon>Clostridiaceae</taxon>
        <taxon>Crassaminicella</taxon>
    </lineage>
</organism>
<keyword evidence="3" id="KW-1185">Reference proteome</keyword>
<protein>
    <submittedName>
        <fullName evidence="2">AtpZ/AtpI family protein</fullName>
    </submittedName>
</protein>
<dbReference type="KEGG" id="crs:FQB35_13615"/>
<evidence type="ECO:0000256" key="1">
    <source>
        <dbReference type="SAM" id="Phobius"/>
    </source>
</evidence>
<name>A0A5C0SF11_CRATE</name>
<evidence type="ECO:0000313" key="2">
    <source>
        <dbReference type="EMBL" id="QEK13225.1"/>
    </source>
</evidence>
<gene>
    <name evidence="2" type="ORF">FQB35_13615</name>
</gene>
<keyword evidence="1" id="KW-1133">Transmembrane helix</keyword>
<evidence type="ECO:0000313" key="3">
    <source>
        <dbReference type="Proteomes" id="UP000324646"/>
    </source>
</evidence>
<dbReference type="RefSeq" id="WP_148810397.1">
    <property type="nucleotide sequence ID" value="NZ_CP042243.1"/>
</dbReference>
<dbReference type="OrthoDB" id="1708087at2"/>
<feature type="transmembrane region" description="Helical" evidence="1">
    <location>
        <begin position="12"/>
        <end position="32"/>
    </location>
</feature>
<dbReference type="Proteomes" id="UP000324646">
    <property type="component" value="Chromosome"/>
</dbReference>
<dbReference type="AlphaFoldDB" id="A0A5C0SF11"/>
<proteinExistence type="predicted"/>
<sequence>MQKNYTRILRNLSLLTYIGVAMIVPILAAVYLGNWADEKLGTNHIFLIVGILLGVASSFLNVYKIVMKDIKKK</sequence>